<dbReference type="InterPro" id="IPR014710">
    <property type="entry name" value="RmlC-like_jellyroll"/>
</dbReference>
<dbReference type="CDD" id="cd06121">
    <property type="entry name" value="cupin_YML079wp"/>
    <property type="match status" value="1"/>
</dbReference>
<evidence type="ECO:0000259" key="1">
    <source>
        <dbReference type="Pfam" id="PF06172"/>
    </source>
</evidence>
<dbReference type="OrthoDB" id="6614653at2759"/>
<dbReference type="GO" id="GO:0072527">
    <property type="term" value="P:pyrimidine-containing compound metabolic process"/>
    <property type="evidence" value="ECO:0007669"/>
    <property type="project" value="EnsemblFungi"/>
</dbReference>
<keyword evidence="3" id="KW-1185">Reference proteome</keyword>
<dbReference type="Pfam" id="PF06172">
    <property type="entry name" value="Cupin_5"/>
    <property type="match status" value="1"/>
</dbReference>
<dbReference type="Proteomes" id="UP000095009">
    <property type="component" value="Unassembled WGS sequence"/>
</dbReference>
<evidence type="ECO:0000313" key="3">
    <source>
        <dbReference type="Proteomes" id="UP000095009"/>
    </source>
</evidence>
<gene>
    <name evidence="2" type="ORF">NADFUDRAFT_83563</name>
</gene>
<dbReference type="InterPro" id="IPR011051">
    <property type="entry name" value="RmlC_Cupin_sf"/>
</dbReference>
<name>A0A1E3PGU5_9ASCO</name>
<dbReference type="AlphaFoldDB" id="A0A1E3PGU5"/>
<evidence type="ECO:0000313" key="2">
    <source>
        <dbReference type="EMBL" id="ODQ64629.1"/>
    </source>
</evidence>
<dbReference type="SUPFAM" id="SSF51182">
    <property type="entry name" value="RmlC-like cupins"/>
    <property type="match status" value="1"/>
</dbReference>
<dbReference type="PANTHER" id="PTHR33387">
    <property type="entry name" value="RMLC-LIKE JELLY ROLL FOLD PROTEIN"/>
    <property type="match status" value="1"/>
</dbReference>
<feature type="domain" description="DUF985" evidence="1">
    <location>
        <begin position="23"/>
        <end position="181"/>
    </location>
</feature>
<dbReference type="PANTHER" id="PTHR33387:SF3">
    <property type="entry name" value="DUF985 DOMAIN-CONTAINING PROTEIN"/>
    <property type="match status" value="1"/>
</dbReference>
<dbReference type="EMBL" id="KV454411">
    <property type="protein sequence ID" value="ODQ64629.1"/>
    <property type="molecule type" value="Genomic_DNA"/>
</dbReference>
<reference evidence="2 3" key="1">
    <citation type="journal article" date="2016" name="Proc. Natl. Acad. Sci. U.S.A.">
        <title>Comparative genomics of biotechnologically important yeasts.</title>
        <authorList>
            <person name="Riley R."/>
            <person name="Haridas S."/>
            <person name="Wolfe K.H."/>
            <person name="Lopes M.R."/>
            <person name="Hittinger C.T."/>
            <person name="Goeker M."/>
            <person name="Salamov A.A."/>
            <person name="Wisecaver J.H."/>
            <person name="Long T.M."/>
            <person name="Calvey C.H."/>
            <person name="Aerts A.L."/>
            <person name="Barry K.W."/>
            <person name="Choi C."/>
            <person name="Clum A."/>
            <person name="Coughlan A.Y."/>
            <person name="Deshpande S."/>
            <person name="Douglass A.P."/>
            <person name="Hanson S.J."/>
            <person name="Klenk H.-P."/>
            <person name="LaButti K.M."/>
            <person name="Lapidus A."/>
            <person name="Lindquist E.A."/>
            <person name="Lipzen A.M."/>
            <person name="Meier-Kolthoff J.P."/>
            <person name="Ohm R.A."/>
            <person name="Otillar R.P."/>
            <person name="Pangilinan J.L."/>
            <person name="Peng Y."/>
            <person name="Rokas A."/>
            <person name="Rosa C.A."/>
            <person name="Scheuner C."/>
            <person name="Sibirny A.A."/>
            <person name="Slot J.C."/>
            <person name="Stielow J.B."/>
            <person name="Sun H."/>
            <person name="Kurtzman C.P."/>
            <person name="Blackwell M."/>
            <person name="Grigoriev I.V."/>
            <person name="Jeffries T.W."/>
        </authorList>
    </citation>
    <scope>NUCLEOTIDE SEQUENCE [LARGE SCALE GENOMIC DNA]</scope>
    <source>
        <strain evidence="2 3">DSM 6958</strain>
    </source>
</reference>
<sequence>MPKYFHLTVPRPNLPLPDSLLKLATNLGLAAHPEGGYFKQTDKSPFLMRNPYQTQEDLEVRKADTEKNESEFYTEVDVNTSRSFSTLIFYLLTPQHPMGRFHLNKSRIIHILQKGSGTYVTIDPKTQKVETFKVGFGPNERLQWVVEGGVYKASFTNNEQEGLLISEVVVPGWEFADHKFMENEDELRQWVGNDEDKIQELKWLLGGQFFSQRQRLEYPEEF</sequence>
<proteinExistence type="predicted"/>
<dbReference type="InterPro" id="IPR009327">
    <property type="entry name" value="Cupin_DUF985"/>
</dbReference>
<dbReference type="Gene3D" id="2.60.120.10">
    <property type="entry name" value="Jelly Rolls"/>
    <property type="match status" value="1"/>
</dbReference>
<dbReference type="InterPro" id="IPR039935">
    <property type="entry name" value="YML079W-like"/>
</dbReference>
<organism evidence="2 3">
    <name type="scientific">Nadsonia fulvescens var. elongata DSM 6958</name>
    <dbReference type="NCBI Taxonomy" id="857566"/>
    <lineage>
        <taxon>Eukaryota</taxon>
        <taxon>Fungi</taxon>
        <taxon>Dikarya</taxon>
        <taxon>Ascomycota</taxon>
        <taxon>Saccharomycotina</taxon>
        <taxon>Dipodascomycetes</taxon>
        <taxon>Dipodascales</taxon>
        <taxon>Dipodascales incertae sedis</taxon>
        <taxon>Nadsonia</taxon>
    </lineage>
</organism>
<accession>A0A1E3PGU5</accession>
<protein>
    <recommendedName>
        <fullName evidence="1">DUF985 domain-containing protein</fullName>
    </recommendedName>
</protein>